<comment type="caution">
    <text evidence="1">The sequence shown here is derived from an EMBL/GenBank/DDBJ whole genome shotgun (WGS) entry which is preliminary data.</text>
</comment>
<reference evidence="1 2" key="1">
    <citation type="journal article" date="2016" name="Nat. Commun.">
        <title>Thousands of microbial genomes shed light on interconnected biogeochemical processes in an aquifer system.</title>
        <authorList>
            <person name="Anantharaman K."/>
            <person name="Brown C.T."/>
            <person name="Hug L.A."/>
            <person name="Sharon I."/>
            <person name="Castelle C.J."/>
            <person name="Probst A.J."/>
            <person name="Thomas B.C."/>
            <person name="Singh A."/>
            <person name="Wilkins M.J."/>
            <person name="Karaoz U."/>
            <person name="Brodie E.L."/>
            <person name="Williams K.H."/>
            <person name="Hubbard S.S."/>
            <person name="Banfield J.F."/>
        </authorList>
    </citation>
    <scope>NUCLEOTIDE SEQUENCE [LARGE SCALE GENOMIC DNA]</scope>
</reference>
<proteinExistence type="predicted"/>
<dbReference type="Proteomes" id="UP000177354">
    <property type="component" value="Unassembled WGS sequence"/>
</dbReference>
<dbReference type="CDD" id="cd06561">
    <property type="entry name" value="AlkD_like"/>
    <property type="match status" value="1"/>
</dbReference>
<dbReference type="Pfam" id="PF08713">
    <property type="entry name" value="DNA_alkylation"/>
    <property type="match status" value="1"/>
</dbReference>
<evidence type="ECO:0000313" key="1">
    <source>
        <dbReference type="EMBL" id="OGG07040.1"/>
    </source>
</evidence>
<gene>
    <name evidence="1" type="ORF">A2777_04190</name>
</gene>
<dbReference type="InterPro" id="IPR016024">
    <property type="entry name" value="ARM-type_fold"/>
</dbReference>
<protein>
    <submittedName>
        <fullName evidence="1">DNA alkylation repair protein</fullName>
    </submittedName>
</protein>
<dbReference type="PANTHER" id="PTHR34070">
    <property type="entry name" value="ARMADILLO-TYPE FOLD"/>
    <property type="match status" value="1"/>
</dbReference>
<dbReference type="SUPFAM" id="SSF48371">
    <property type="entry name" value="ARM repeat"/>
    <property type="match status" value="1"/>
</dbReference>
<organism evidence="1 2">
    <name type="scientific">Candidatus Gottesmanbacteria bacterium RIFCSPHIGHO2_01_FULL_40_15</name>
    <dbReference type="NCBI Taxonomy" id="1798376"/>
    <lineage>
        <taxon>Bacteria</taxon>
        <taxon>Candidatus Gottesmaniibacteriota</taxon>
    </lineage>
</organism>
<sequence length="231" mass="27335">MLNQLQKDLYKLKNPDKAKILSRFFKTGKGQYGEGDIFLGITVPVQRKVAGKYINLTLKETQRLIESKIHEHRLVAILILVEKYKKAGPGKKKEIVDFYLKNTKNINNWDLVDLSAEKILGEFLLDKNKNLLYRLSKSENLWERRIAILATFQFIKNKNFTDALKIYKLALKDKHDLIQKAVGWMLREIGKRNPEAETEFLNKHYKNMARTTLRYAIERLDEKKKKYYMRK</sequence>
<dbReference type="AlphaFoldDB" id="A0A1F5Z3L1"/>
<dbReference type="Gene3D" id="1.25.10.90">
    <property type="match status" value="1"/>
</dbReference>
<dbReference type="EMBL" id="MFJF01000012">
    <property type="protein sequence ID" value="OGG07040.1"/>
    <property type="molecule type" value="Genomic_DNA"/>
</dbReference>
<evidence type="ECO:0000313" key="2">
    <source>
        <dbReference type="Proteomes" id="UP000177354"/>
    </source>
</evidence>
<dbReference type="InterPro" id="IPR014825">
    <property type="entry name" value="DNA_alkylation"/>
</dbReference>
<name>A0A1F5Z3L1_9BACT</name>
<dbReference type="PANTHER" id="PTHR34070:SF1">
    <property type="entry name" value="DNA ALKYLATION REPAIR PROTEIN"/>
    <property type="match status" value="1"/>
</dbReference>
<accession>A0A1F5Z3L1</accession>